<organism evidence="2">
    <name type="scientific">Cacopsylla melanoneura</name>
    <dbReference type="NCBI Taxonomy" id="428564"/>
    <lineage>
        <taxon>Eukaryota</taxon>
        <taxon>Metazoa</taxon>
        <taxon>Ecdysozoa</taxon>
        <taxon>Arthropoda</taxon>
        <taxon>Hexapoda</taxon>
        <taxon>Insecta</taxon>
        <taxon>Pterygota</taxon>
        <taxon>Neoptera</taxon>
        <taxon>Paraneoptera</taxon>
        <taxon>Hemiptera</taxon>
        <taxon>Sternorrhyncha</taxon>
        <taxon>Psylloidea</taxon>
        <taxon>Psyllidae</taxon>
        <taxon>Psyllinae</taxon>
        <taxon>Cacopsylla</taxon>
    </lineage>
</organism>
<proteinExistence type="predicted"/>
<feature type="region of interest" description="Disordered" evidence="1">
    <location>
        <begin position="160"/>
        <end position="229"/>
    </location>
</feature>
<dbReference type="AlphaFoldDB" id="A0A8D9FBW9"/>
<reference evidence="2" key="1">
    <citation type="submission" date="2021-05" db="EMBL/GenBank/DDBJ databases">
        <authorList>
            <person name="Alioto T."/>
            <person name="Alioto T."/>
            <person name="Gomez Garrido J."/>
        </authorList>
    </citation>
    <scope>NUCLEOTIDE SEQUENCE</scope>
</reference>
<dbReference type="EMBL" id="HBUF01634654">
    <property type="protein sequence ID" value="CAG6783856.1"/>
    <property type="molecule type" value="Transcribed_RNA"/>
</dbReference>
<feature type="compositionally biased region" description="Low complexity" evidence="1">
    <location>
        <begin position="73"/>
        <end position="92"/>
    </location>
</feature>
<evidence type="ECO:0000313" key="2">
    <source>
        <dbReference type="EMBL" id="CAG6783854.1"/>
    </source>
</evidence>
<dbReference type="EMBL" id="HBUF01634653">
    <property type="protein sequence ID" value="CAG6783854.1"/>
    <property type="molecule type" value="Transcribed_RNA"/>
</dbReference>
<feature type="region of interest" description="Disordered" evidence="1">
    <location>
        <begin position="121"/>
        <end position="145"/>
    </location>
</feature>
<accession>A0A8D9FBW9</accession>
<name>A0A8D9FBW9_9HEMI</name>
<dbReference type="EMBL" id="HBUF01634652">
    <property type="protein sequence ID" value="CAG6783852.1"/>
    <property type="molecule type" value="Transcribed_RNA"/>
</dbReference>
<sequence length="268" mass="30529">MKCRRRFGLDVYCSIVLSFVAIFLDQSCAVIYERHIIHVPLYVHVVHHHHVREPKAQKLQKVPNFRPLPAFPAPQQHQQAQNQQQLQNQQQVQNQNQFLPHQNIQNNPFPVGVIQPRLPQHALQQTQQQQNPQPQQQQKGRNPNADAQWVHPAQLHSMLNNQFKPSDFPPFPRLQRPGNQQRPGGNGQQAKLKKQRGPPPRNGGQFQQLTDPGGSSRLQGAVGAPPNYSTVYSNRPGAYRVPSNSVKYVARHRSSAADDLSSYWYAYG</sequence>
<protein>
    <submittedName>
        <fullName evidence="2">Uncharacterized protein</fullName>
    </submittedName>
</protein>
<evidence type="ECO:0000256" key="1">
    <source>
        <dbReference type="SAM" id="MobiDB-lite"/>
    </source>
</evidence>
<feature type="compositionally biased region" description="Low complexity" evidence="1">
    <location>
        <begin position="121"/>
        <end position="138"/>
    </location>
</feature>
<feature type="region of interest" description="Disordered" evidence="1">
    <location>
        <begin position="65"/>
        <end position="92"/>
    </location>
</feature>